<feature type="compositionally biased region" description="Low complexity" evidence="8">
    <location>
        <begin position="516"/>
        <end position="529"/>
    </location>
</feature>
<proteinExistence type="predicted"/>
<dbReference type="Pfam" id="PF24878">
    <property type="entry name" value="YkcB_C"/>
    <property type="match status" value="1"/>
</dbReference>
<evidence type="ECO:0000256" key="4">
    <source>
        <dbReference type="ARBA" id="ARBA00022679"/>
    </source>
</evidence>
<evidence type="ECO:0000256" key="2">
    <source>
        <dbReference type="ARBA" id="ARBA00022475"/>
    </source>
</evidence>
<feature type="transmembrane region" description="Helical" evidence="9">
    <location>
        <begin position="410"/>
        <end position="428"/>
    </location>
</feature>
<reference evidence="13" key="1">
    <citation type="journal article" date="2019" name="Int. J. Syst. Evol. Microbiol.">
        <title>The Global Catalogue of Microorganisms (GCM) 10K type strain sequencing project: providing services to taxonomists for standard genome sequencing and annotation.</title>
        <authorList>
            <consortium name="The Broad Institute Genomics Platform"/>
            <consortium name="The Broad Institute Genome Sequencing Center for Infectious Disease"/>
            <person name="Wu L."/>
            <person name="Ma J."/>
        </authorList>
    </citation>
    <scope>NUCLEOTIDE SEQUENCE [LARGE SCALE GENOMIC DNA]</scope>
    <source>
        <strain evidence="13">JCM 16950</strain>
    </source>
</reference>
<dbReference type="RefSeq" id="WP_344781943.1">
    <property type="nucleotide sequence ID" value="NZ_BAABAF010000004.1"/>
</dbReference>
<evidence type="ECO:0000259" key="11">
    <source>
        <dbReference type="Pfam" id="PF24878"/>
    </source>
</evidence>
<feature type="domain" description="Glycosyltransferase RgtA/B/C/D-like" evidence="10">
    <location>
        <begin position="82"/>
        <end position="238"/>
    </location>
</feature>
<keyword evidence="13" id="KW-1185">Reference proteome</keyword>
<keyword evidence="4" id="KW-0808">Transferase</keyword>
<evidence type="ECO:0000256" key="1">
    <source>
        <dbReference type="ARBA" id="ARBA00004651"/>
    </source>
</evidence>
<name>A0ABP7GK15_9MICO</name>
<evidence type="ECO:0000256" key="9">
    <source>
        <dbReference type="SAM" id="Phobius"/>
    </source>
</evidence>
<dbReference type="InterPro" id="IPR050297">
    <property type="entry name" value="LipidA_mod_glycosyltrf_83"/>
</dbReference>
<evidence type="ECO:0000313" key="13">
    <source>
        <dbReference type="Proteomes" id="UP001500540"/>
    </source>
</evidence>
<evidence type="ECO:0000256" key="8">
    <source>
        <dbReference type="SAM" id="MobiDB-lite"/>
    </source>
</evidence>
<dbReference type="InterPro" id="IPR056785">
    <property type="entry name" value="YkcA/B-like_C"/>
</dbReference>
<feature type="transmembrane region" description="Helical" evidence="9">
    <location>
        <begin position="224"/>
        <end position="245"/>
    </location>
</feature>
<feature type="transmembrane region" description="Helical" evidence="9">
    <location>
        <begin position="130"/>
        <end position="149"/>
    </location>
</feature>
<evidence type="ECO:0000256" key="6">
    <source>
        <dbReference type="ARBA" id="ARBA00022989"/>
    </source>
</evidence>
<keyword evidence="6 9" id="KW-1133">Transmembrane helix</keyword>
<evidence type="ECO:0000256" key="3">
    <source>
        <dbReference type="ARBA" id="ARBA00022676"/>
    </source>
</evidence>
<feature type="transmembrane region" description="Helical" evidence="9">
    <location>
        <begin position="356"/>
        <end position="374"/>
    </location>
</feature>
<feature type="domain" description="Putative mannosyltransferase YkcA/B-like C-terminal" evidence="11">
    <location>
        <begin position="545"/>
        <end position="637"/>
    </location>
</feature>
<evidence type="ECO:0000256" key="7">
    <source>
        <dbReference type="ARBA" id="ARBA00023136"/>
    </source>
</evidence>
<keyword evidence="7 9" id="KW-0472">Membrane</keyword>
<dbReference type="EMBL" id="BAABAF010000004">
    <property type="protein sequence ID" value="GAA3762663.1"/>
    <property type="molecule type" value="Genomic_DNA"/>
</dbReference>
<dbReference type="PANTHER" id="PTHR33908:SF3">
    <property type="entry name" value="UNDECAPRENYL PHOSPHATE-ALPHA-4-AMINO-4-DEOXY-L-ARABINOSE ARABINOSYL TRANSFERASE"/>
    <property type="match status" value="1"/>
</dbReference>
<dbReference type="Proteomes" id="UP001500540">
    <property type="component" value="Unassembled WGS sequence"/>
</dbReference>
<evidence type="ECO:0000313" key="12">
    <source>
        <dbReference type="EMBL" id="GAA3762663.1"/>
    </source>
</evidence>
<keyword evidence="3" id="KW-0328">Glycosyltransferase</keyword>
<comment type="caution">
    <text evidence="12">The sequence shown here is derived from an EMBL/GenBank/DDBJ whole genome shotgun (WGS) entry which is preliminary data.</text>
</comment>
<feature type="transmembrane region" description="Helical" evidence="9">
    <location>
        <begin position="305"/>
        <end position="326"/>
    </location>
</feature>
<dbReference type="InterPro" id="IPR038731">
    <property type="entry name" value="RgtA/B/C-like"/>
</dbReference>
<dbReference type="Pfam" id="PF13231">
    <property type="entry name" value="PMT_2"/>
    <property type="match status" value="1"/>
</dbReference>
<keyword evidence="2" id="KW-1003">Cell membrane</keyword>
<accession>A0ABP7GK15</accession>
<gene>
    <name evidence="12" type="ORF">GCM10022240_13980</name>
</gene>
<feature type="transmembrane region" description="Helical" evidence="9">
    <location>
        <begin position="333"/>
        <end position="350"/>
    </location>
</feature>
<protein>
    <submittedName>
        <fullName evidence="12">Glycosyltransferase family 39 protein</fullName>
    </submittedName>
</protein>
<keyword evidence="5 9" id="KW-0812">Transmembrane</keyword>
<comment type="subcellular location">
    <subcellularLocation>
        <location evidence="1">Cell membrane</location>
        <topology evidence="1">Multi-pass membrane protein</topology>
    </subcellularLocation>
</comment>
<sequence>MAVLSPAPPRAAAPRPHLRRRGTSWRTALVVLGLGAALLTVWQLWNGSRSEYYASIALSMSHSWPDFFFGALDPAGTVTLDKIPGSYWIPALFVKLFGFSTFAVVLPNALAAVAATLITAVTGRRLGGDATGWLAGAVVATTPILIAVSRSNQPESFFVLGLALTAWAAVRAMQRAQLRWLLLAGVFVAAAFQAYMLEAWAVWPALAAGYLCTRQSWRRRIGHVVCAGLTSAALSVLWIAIVWLIPAGSRPYLGSTLHDNPWEMVFGYNGLGRFGSATADSSVYNSFTPPFSGSPGVFRLFTAQLAGQIGWLIPAALLAVALLVILRSPAWQYALVGGWLITYLVMFSAVAGMHQFYTAALAVPMALSIGTAFGRARSLGVRWPQVLLLAVTAGTAIGIGIAYGGYSVPVATAQAVLALAAVALLVRTPSGRGRFATIGLISAGMLMAPAVWSAVAISHPSATNPVAGGVSDVSIGSGFTGPAFARAAGGAAAGSGRFGMPGGFAAGRFGAGGGQPAPAANGPRPAPNGGRFGGGITGGSDDAALLSYVRAHAGGAEYLVAVFGAQQAATLIVRSDGGSVLPIGGFSGDDPVPTPDAFTAMVGAGDVPYVLVSGRGGGFGGDPSTASTQILTWVQANCIQVTDANVNGLYACAAR</sequence>
<feature type="transmembrane region" description="Helical" evidence="9">
    <location>
        <begin position="435"/>
        <end position="455"/>
    </location>
</feature>
<dbReference type="PANTHER" id="PTHR33908">
    <property type="entry name" value="MANNOSYLTRANSFERASE YKCB-RELATED"/>
    <property type="match status" value="1"/>
</dbReference>
<feature type="transmembrane region" description="Helical" evidence="9">
    <location>
        <begin position="386"/>
        <end position="404"/>
    </location>
</feature>
<feature type="region of interest" description="Disordered" evidence="8">
    <location>
        <begin position="514"/>
        <end position="534"/>
    </location>
</feature>
<evidence type="ECO:0000259" key="10">
    <source>
        <dbReference type="Pfam" id="PF13231"/>
    </source>
</evidence>
<organism evidence="12 13">
    <name type="scientific">Microbacterium kribbense</name>
    <dbReference type="NCBI Taxonomy" id="433645"/>
    <lineage>
        <taxon>Bacteria</taxon>
        <taxon>Bacillati</taxon>
        <taxon>Actinomycetota</taxon>
        <taxon>Actinomycetes</taxon>
        <taxon>Micrococcales</taxon>
        <taxon>Microbacteriaceae</taxon>
        <taxon>Microbacterium</taxon>
    </lineage>
</organism>
<evidence type="ECO:0000256" key="5">
    <source>
        <dbReference type="ARBA" id="ARBA00022692"/>
    </source>
</evidence>
<feature type="transmembrane region" description="Helical" evidence="9">
    <location>
        <begin position="180"/>
        <end position="203"/>
    </location>
</feature>
<feature type="transmembrane region" description="Helical" evidence="9">
    <location>
        <begin position="25"/>
        <end position="45"/>
    </location>
</feature>
<feature type="transmembrane region" description="Helical" evidence="9">
    <location>
        <begin position="92"/>
        <end position="118"/>
    </location>
</feature>